<comment type="caution">
    <text evidence="3">The sequence shown here is derived from an EMBL/GenBank/DDBJ whole genome shotgun (WGS) entry which is preliminary data.</text>
</comment>
<comment type="subcellular location">
    <subcellularLocation>
        <location evidence="2">Cytoplasm</location>
    </subcellularLocation>
</comment>
<dbReference type="Pfam" id="PF02410">
    <property type="entry name" value="RsfS"/>
    <property type="match status" value="1"/>
</dbReference>
<name>A0ABV6JIH1_9BACL</name>
<reference evidence="3 4" key="1">
    <citation type="submission" date="2024-09" db="EMBL/GenBank/DDBJ databases">
        <authorList>
            <person name="Sun Q."/>
            <person name="Mori K."/>
        </authorList>
    </citation>
    <scope>NUCLEOTIDE SEQUENCE [LARGE SCALE GENOMIC DNA]</scope>
    <source>
        <strain evidence="3 4">CCM 4839</strain>
    </source>
</reference>
<dbReference type="SUPFAM" id="SSF81301">
    <property type="entry name" value="Nucleotidyltransferase"/>
    <property type="match status" value="1"/>
</dbReference>
<accession>A0ABV6JIH1</accession>
<evidence type="ECO:0000313" key="3">
    <source>
        <dbReference type="EMBL" id="MFC0395507.1"/>
    </source>
</evidence>
<proteinExistence type="inferred from homology"/>
<dbReference type="EMBL" id="JBHLVF010000041">
    <property type="protein sequence ID" value="MFC0395507.1"/>
    <property type="molecule type" value="Genomic_DNA"/>
</dbReference>
<dbReference type="RefSeq" id="WP_204816601.1">
    <property type="nucleotide sequence ID" value="NZ_JANHOF010000001.1"/>
</dbReference>
<keyword evidence="2" id="KW-0810">Translation regulation</keyword>
<evidence type="ECO:0000313" key="4">
    <source>
        <dbReference type="Proteomes" id="UP001589818"/>
    </source>
</evidence>
<comment type="similarity">
    <text evidence="1 2">Belongs to the Iojap/RsfS family.</text>
</comment>
<dbReference type="HAMAP" id="MF_01477">
    <property type="entry name" value="Iojap_RsfS"/>
    <property type="match status" value="1"/>
</dbReference>
<dbReference type="InterPro" id="IPR004394">
    <property type="entry name" value="Iojap/RsfS/C7orf30"/>
</dbReference>
<evidence type="ECO:0000256" key="1">
    <source>
        <dbReference type="ARBA" id="ARBA00010574"/>
    </source>
</evidence>
<keyword evidence="2" id="KW-0678">Repressor</keyword>
<dbReference type="NCBIfam" id="TIGR00090">
    <property type="entry name" value="rsfS_iojap_ybeB"/>
    <property type="match status" value="1"/>
</dbReference>
<comment type="function">
    <text evidence="2">Functions as a ribosomal silencing factor. Interacts with ribosomal protein uL14 (rplN), blocking formation of intersubunit bridge B8. Prevents association of the 30S and 50S ribosomal subunits and the formation of functional ribosomes, thus repressing translation.</text>
</comment>
<dbReference type="Proteomes" id="UP001589818">
    <property type="component" value="Unassembled WGS sequence"/>
</dbReference>
<dbReference type="Gene3D" id="3.30.460.10">
    <property type="entry name" value="Beta Polymerase, domain 2"/>
    <property type="match status" value="1"/>
</dbReference>
<keyword evidence="4" id="KW-1185">Reference proteome</keyword>
<evidence type="ECO:0000256" key="2">
    <source>
        <dbReference type="HAMAP-Rule" id="MF_01477"/>
    </source>
</evidence>
<dbReference type="PANTHER" id="PTHR21043">
    <property type="entry name" value="IOJAP SUPERFAMILY ORTHOLOG"/>
    <property type="match status" value="1"/>
</dbReference>
<gene>
    <name evidence="2 3" type="primary">rsfS</name>
    <name evidence="3" type="ORF">ACFFJ8_29580</name>
</gene>
<keyword evidence="2" id="KW-0963">Cytoplasm</keyword>
<sequence>MTVQSDELMQLVVAAAEDKKAHQIVALDLKGISLIADYFVICHGNSDTQVQSITTEIRKQAEQKGARVRGIEGMDSGRWVLIDIGDVIVHVFHRDEREYYNIERLWSDAKVVEFA</sequence>
<comment type="subunit">
    <text evidence="2">Interacts with ribosomal protein uL14 (rplN).</text>
</comment>
<dbReference type="InterPro" id="IPR043519">
    <property type="entry name" value="NT_sf"/>
</dbReference>
<protein>
    <recommendedName>
        <fullName evidence="2">Ribosomal silencing factor RsfS</fullName>
    </recommendedName>
</protein>
<dbReference type="PANTHER" id="PTHR21043:SF0">
    <property type="entry name" value="MITOCHONDRIAL ASSEMBLY OF RIBOSOMAL LARGE SUBUNIT PROTEIN 1"/>
    <property type="match status" value="1"/>
</dbReference>
<organism evidence="3 4">
    <name type="scientific">Paenibacillus mendelii</name>
    <dbReference type="NCBI Taxonomy" id="206163"/>
    <lineage>
        <taxon>Bacteria</taxon>
        <taxon>Bacillati</taxon>
        <taxon>Bacillota</taxon>
        <taxon>Bacilli</taxon>
        <taxon>Bacillales</taxon>
        <taxon>Paenibacillaceae</taxon>
        <taxon>Paenibacillus</taxon>
    </lineage>
</organism>